<gene>
    <name evidence="2" type="ORF">HCR_13860</name>
</gene>
<name>A0ABN6WVC7_9BACT</name>
<evidence type="ECO:0000313" key="2">
    <source>
        <dbReference type="EMBL" id="BDY13074.1"/>
    </source>
</evidence>
<sequence>MIGNGSDFASCRGGSTQAWPKPRQGEATKRGGKIAPPVGWPANGTLTTLKMLDVAFGYALRFSSRYRTICGPFPVMWIFEMGSKEEAESVEVEV</sequence>
<evidence type="ECO:0000256" key="1">
    <source>
        <dbReference type="SAM" id="MobiDB-lite"/>
    </source>
</evidence>
<dbReference type="Proteomes" id="UP001321445">
    <property type="component" value="Chromosome"/>
</dbReference>
<dbReference type="RefSeq" id="WP_286336048.1">
    <property type="nucleotide sequence ID" value="NZ_AP027370.1"/>
</dbReference>
<reference evidence="2 3" key="1">
    <citation type="submission" date="2023-03" db="EMBL/GenBank/DDBJ databases">
        <title>Description of Hydrogenimonas sp. ISO32.</title>
        <authorList>
            <person name="Mino S."/>
            <person name="Fukazawa S."/>
            <person name="Sawabe T."/>
        </authorList>
    </citation>
    <scope>NUCLEOTIDE SEQUENCE [LARGE SCALE GENOMIC DNA]</scope>
    <source>
        <strain evidence="2 3">ISO32</strain>
    </source>
</reference>
<feature type="region of interest" description="Disordered" evidence="1">
    <location>
        <begin position="1"/>
        <end position="37"/>
    </location>
</feature>
<accession>A0ABN6WVC7</accession>
<keyword evidence="3" id="KW-1185">Reference proteome</keyword>
<organism evidence="2 3">
    <name type="scientific">Hydrogenimonas cancrithermarum</name>
    <dbReference type="NCBI Taxonomy" id="2993563"/>
    <lineage>
        <taxon>Bacteria</taxon>
        <taxon>Pseudomonadati</taxon>
        <taxon>Campylobacterota</taxon>
        <taxon>Epsilonproteobacteria</taxon>
        <taxon>Campylobacterales</taxon>
        <taxon>Hydrogenimonadaceae</taxon>
        <taxon>Hydrogenimonas</taxon>
    </lineage>
</organism>
<dbReference type="EMBL" id="AP027370">
    <property type="protein sequence ID" value="BDY13074.1"/>
    <property type="molecule type" value="Genomic_DNA"/>
</dbReference>
<proteinExistence type="predicted"/>
<evidence type="ECO:0000313" key="3">
    <source>
        <dbReference type="Proteomes" id="UP001321445"/>
    </source>
</evidence>
<protein>
    <submittedName>
        <fullName evidence="2">Uncharacterized protein</fullName>
    </submittedName>
</protein>